<dbReference type="Proteomes" id="UP000256373">
    <property type="component" value="Unassembled WGS sequence"/>
</dbReference>
<evidence type="ECO:0000256" key="3">
    <source>
        <dbReference type="ARBA" id="ARBA00022723"/>
    </source>
</evidence>
<dbReference type="InterPro" id="IPR012312">
    <property type="entry name" value="Hemerythrin-like"/>
</dbReference>
<feature type="domain" description="DUF2249" evidence="6">
    <location>
        <begin position="6"/>
        <end position="75"/>
    </location>
</feature>
<evidence type="ECO:0000313" key="8">
    <source>
        <dbReference type="Proteomes" id="UP000256373"/>
    </source>
</evidence>
<dbReference type="OrthoDB" id="9797132at2"/>
<dbReference type="Pfam" id="PF04405">
    <property type="entry name" value="ScdA_N"/>
    <property type="match status" value="1"/>
</dbReference>
<dbReference type="InterPro" id="IPR019903">
    <property type="entry name" value="RIC_family"/>
</dbReference>
<evidence type="ECO:0000256" key="4">
    <source>
        <dbReference type="ARBA" id="ARBA00023004"/>
    </source>
</evidence>
<feature type="domain" description="Hemerythrin-like" evidence="5">
    <location>
        <begin position="163"/>
        <end position="306"/>
    </location>
</feature>
<dbReference type="PANTHER" id="PTHR36438">
    <property type="entry name" value="IRON-SULFUR CLUSTER REPAIR PROTEIN YTFE"/>
    <property type="match status" value="1"/>
</dbReference>
<keyword evidence="4" id="KW-0408">Iron</keyword>
<gene>
    <name evidence="7" type="primary">ric</name>
    <name evidence="7" type="ORF">DSL64_05555</name>
</gene>
<sequence>MQTIPTIDVTVIEPRLKHPTIFQNFDALSGGEAFIIFNDHDPKPLYYQLLGERGDIFTWEYLQQGPEYWQVKIEKKAASLTEQTVGQIASQDIRKADAFKKLGIDFCCGGKKKLKDALRDAGVTEQQLQQALDESAQLPATQLPLNFSSWQPAFLADYITNVHHSYVRESGPIIAGLANKVANRHGDHHPELFALAEQVHLLLSDLYKHLVKEETILFPAIKALASAKNAGDLQDVISVSSAIELMEAEHESAGDDLRNLRKISNQYQLPQGACNSYTYLFEKLKEFENDLFNHIHLENNILFPKALKIQQQTLSAVA</sequence>
<comment type="subcellular location">
    <subcellularLocation>
        <location evidence="1">Cytoplasm</location>
    </subcellularLocation>
</comment>
<keyword evidence="3" id="KW-0479">Metal-binding</keyword>
<dbReference type="NCBIfam" id="TIGR03652">
    <property type="entry name" value="FeS_repair_RIC"/>
    <property type="match status" value="1"/>
</dbReference>
<proteinExistence type="predicted"/>
<accession>A0A3D8YEU5</accession>
<dbReference type="Gene3D" id="1.20.120.520">
    <property type="entry name" value="nmb1532 protein domain like"/>
    <property type="match status" value="1"/>
</dbReference>
<keyword evidence="8" id="KW-1185">Reference proteome</keyword>
<comment type="caution">
    <text evidence="7">The sequence shown here is derived from an EMBL/GenBank/DDBJ whole genome shotgun (WGS) entry which is preliminary data.</text>
</comment>
<evidence type="ECO:0000259" key="6">
    <source>
        <dbReference type="Pfam" id="PF10006"/>
    </source>
</evidence>
<evidence type="ECO:0000256" key="2">
    <source>
        <dbReference type="ARBA" id="ARBA00022490"/>
    </source>
</evidence>
<dbReference type="Pfam" id="PF01814">
    <property type="entry name" value="Hemerythrin"/>
    <property type="match status" value="1"/>
</dbReference>
<evidence type="ECO:0000256" key="1">
    <source>
        <dbReference type="ARBA" id="ARBA00004496"/>
    </source>
</evidence>
<dbReference type="RefSeq" id="WP_115829673.1">
    <property type="nucleotide sequence ID" value="NZ_QNUL01000003.1"/>
</dbReference>
<reference evidence="7 8" key="1">
    <citation type="submission" date="2018-07" db="EMBL/GenBank/DDBJ databases">
        <title>Dyadobacter roseus sp. nov., isolated from rose rhizosphere soil.</title>
        <authorList>
            <person name="Chen L."/>
        </authorList>
    </citation>
    <scope>NUCLEOTIDE SEQUENCE [LARGE SCALE GENOMIC DNA]</scope>
    <source>
        <strain evidence="7 8">RS19</strain>
    </source>
</reference>
<dbReference type="GO" id="GO:0005737">
    <property type="term" value="C:cytoplasm"/>
    <property type="evidence" value="ECO:0007669"/>
    <property type="project" value="UniProtKB-SubCell"/>
</dbReference>
<evidence type="ECO:0000313" key="7">
    <source>
        <dbReference type="EMBL" id="REA63084.1"/>
    </source>
</evidence>
<protein>
    <submittedName>
        <fullName evidence="7">Iron-sulfur cluster repair di-iron protein</fullName>
    </submittedName>
</protein>
<dbReference type="GO" id="GO:0046872">
    <property type="term" value="F:metal ion binding"/>
    <property type="evidence" value="ECO:0007669"/>
    <property type="project" value="UniProtKB-KW"/>
</dbReference>
<dbReference type="EMBL" id="QNUL01000003">
    <property type="protein sequence ID" value="REA63084.1"/>
    <property type="molecule type" value="Genomic_DNA"/>
</dbReference>
<dbReference type="AlphaFoldDB" id="A0A3D8YEU5"/>
<organism evidence="7 8">
    <name type="scientific">Dyadobacter luteus</name>
    <dbReference type="NCBI Taxonomy" id="2259619"/>
    <lineage>
        <taxon>Bacteria</taxon>
        <taxon>Pseudomonadati</taxon>
        <taxon>Bacteroidota</taxon>
        <taxon>Cytophagia</taxon>
        <taxon>Cytophagales</taxon>
        <taxon>Spirosomataceae</taxon>
        <taxon>Dyadobacter</taxon>
    </lineage>
</organism>
<keyword evidence="2" id="KW-0963">Cytoplasm</keyword>
<dbReference type="Pfam" id="PF10006">
    <property type="entry name" value="DUF2249"/>
    <property type="match status" value="1"/>
</dbReference>
<dbReference type="PANTHER" id="PTHR36438:SF1">
    <property type="entry name" value="IRON-SULFUR CLUSTER REPAIR PROTEIN YTFE"/>
    <property type="match status" value="1"/>
</dbReference>
<evidence type="ECO:0000259" key="5">
    <source>
        <dbReference type="Pfam" id="PF01814"/>
    </source>
</evidence>
<dbReference type="InterPro" id="IPR018720">
    <property type="entry name" value="DUF2249"/>
</dbReference>
<name>A0A3D8YEU5_9BACT</name>